<dbReference type="GO" id="GO:0032259">
    <property type="term" value="P:methylation"/>
    <property type="evidence" value="ECO:0007669"/>
    <property type="project" value="UniProtKB-KW"/>
</dbReference>
<evidence type="ECO:0000256" key="1">
    <source>
        <dbReference type="ARBA" id="ARBA00022679"/>
    </source>
</evidence>
<accession>A0A7X5HU01</accession>
<dbReference type="Gene3D" id="2.20.25.110">
    <property type="entry name" value="S-adenosyl-L-methionine-dependent methyltransferases"/>
    <property type="match status" value="1"/>
</dbReference>
<dbReference type="Pfam" id="PF13649">
    <property type="entry name" value="Methyltransf_25"/>
    <property type="match status" value="1"/>
</dbReference>
<name>A0A7X5HU01_9FIRM</name>
<evidence type="ECO:0000259" key="2">
    <source>
        <dbReference type="Pfam" id="PF13649"/>
    </source>
</evidence>
<proteinExistence type="predicted"/>
<reference evidence="3 4" key="1">
    <citation type="submission" date="2020-01" db="EMBL/GenBank/DDBJ databases">
        <title>Anaeroalcalibacter tamaniensis gen. nov., sp. nov., moderately halophilic strictly anaerobic fermenter bacterium from mud volcano of Taman peninsula.</title>
        <authorList>
            <person name="Frolova A."/>
            <person name="Merkel A.Y."/>
            <person name="Slobodkin A.I."/>
        </authorList>
    </citation>
    <scope>NUCLEOTIDE SEQUENCE [LARGE SCALE GENOMIC DNA]</scope>
    <source>
        <strain evidence="3 4">F-3ap</strain>
    </source>
</reference>
<keyword evidence="4" id="KW-1185">Reference proteome</keyword>
<dbReference type="Gene3D" id="3.40.50.150">
    <property type="entry name" value="Vaccinia Virus protein VP39"/>
    <property type="match status" value="1"/>
</dbReference>
<dbReference type="RefSeq" id="WP_162369355.1">
    <property type="nucleotide sequence ID" value="NZ_JAAEEH010000004.1"/>
</dbReference>
<sequence length="238" mass="26982">MTYYTNIIEYYDILFPVEPARVDYVERNGKGPQRVLEVGCATGCLSKALRDRGHQVVGVDVDSAILDKAMEKAAEGLEFKLSDPLKLDRVLEGEVFDQILCLDNYLAHLPNEMAVRHFLLHARELLKPEGVLTLHLVNYSKLMREGITELPTIEREGVVLKRKNCLEQQGMECYMELHVDGRLVDTRSNMPLFPVKATQMEALLQESGFGEIRMYGDFEGELEVQDSVYVVFRAVAVA</sequence>
<protein>
    <submittedName>
        <fullName evidence="3">Class I SAM-dependent methyltransferase</fullName>
    </submittedName>
</protein>
<comment type="caution">
    <text evidence="3">The sequence shown here is derived from an EMBL/GenBank/DDBJ whole genome shotgun (WGS) entry which is preliminary data.</text>
</comment>
<gene>
    <name evidence="3" type="ORF">GXN74_02545</name>
</gene>
<dbReference type="InterPro" id="IPR041698">
    <property type="entry name" value="Methyltransf_25"/>
</dbReference>
<feature type="domain" description="Methyltransferase" evidence="2">
    <location>
        <begin position="35"/>
        <end position="130"/>
    </location>
</feature>
<dbReference type="AlphaFoldDB" id="A0A7X5HU01"/>
<dbReference type="PANTHER" id="PTHR43861">
    <property type="entry name" value="TRANS-ACONITATE 2-METHYLTRANSFERASE-RELATED"/>
    <property type="match status" value="1"/>
</dbReference>
<dbReference type="GO" id="GO:0008168">
    <property type="term" value="F:methyltransferase activity"/>
    <property type="evidence" value="ECO:0007669"/>
    <property type="project" value="UniProtKB-KW"/>
</dbReference>
<organism evidence="3 4">
    <name type="scientific">Anaerotalea alkaliphila</name>
    <dbReference type="NCBI Taxonomy" id="2662126"/>
    <lineage>
        <taxon>Bacteria</taxon>
        <taxon>Bacillati</taxon>
        <taxon>Bacillota</taxon>
        <taxon>Clostridia</taxon>
        <taxon>Eubacteriales</taxon>
        <taxon>Anaerotalea</taxon>
    </lineage>
</organism>
<evidence type="ECO:0000313" key="3">
    <source>
        <dbReference type="EMBL" id="NDL66628.1"/>
    </source>
</evidence>
<keyword evidence="1 3" id="KW-0808">Transferase</keyword>
<evidence type="ECO:0000313" key="4">
    <source>
        <dbReference type="Proteomes" id="UP000461585"/>
    </source>
</evidence>
<dbReference type="EMBL" id="JAAEEH010000004">
    <property type="protein sequence ID" value="NDL66628.1"/>
    <property type="molecule type" value="Genomic_DNA"/>
</dbReference>
<dbReference type="CDD" id="cd02440">
    <property type="entry name" value="AdoMet_MTases"/>
    <property type="match status" value="1"/>
</dbReference>
<dbReference type="Proteomes" id="UP000461585">
    <property type="component" value="Unassembled WGS sequence"/>
</dbReference>
<dbReference type="SUPFAM" id="SSF53335">
    <property type="entry name" value="S-adenosyl-L-methionine-dependent methyltransferases"/>
    <property type="match status" value="1"/>
</dbReference>
<keyword evidence="3" id="KW-0489">Methyltransferase</keyword>
<dbReference type="InterPro" id="IPR029063">
    <property type="entry name" value="SAM-dependent_MTases_sf"/>
</dbReference>